<evidence type="ECO:0000256" key="3">
    <source>
        <dbReference type="ARBA" id="ARBA00023125"/>
    </source>
</evidence>
<dbReference type="Gene3D" id="1.10.10.10">
    <property type="entry name" value="Winged helix-like DNA-binding domain superfamily/Winged helix DNA-binding domain"/>
    <property type="match status" value="1"/>
</dbReference>
<dbReference type="SUPFAM" id="SSF53850">
    <property type="entry name" value="Periplasmic binding protein-like II"/>
    <property type="match status" value="1"/>
</dbReference>
<accession>A0A916TZM0</accession>
<sequence>MDRLDAMAVLLAVVEAGSLSAASRRMRMPLATVSRKVSELEAHLGTRLLARSSRSLALTDAGRSYAAAAKQILEQVQEAERAAAGEYSAPRGDLTVTAPVVFGRLHVLPVAIAFLKAYPEIALQLMLSDGLVDLTEDRIDVAVRIGALPDSGLIAARVGLIRRVVAASPAYLAERGTPERPEDLAAHDCITYEGLASPRTWRFAGDRGDITVAVRSRLTVNAAEAAIDAAIAGIGLTRVLSYQVATTRRAGLVTLVLEPFELAPWPVHLIHVGQGLLPVKLRAFLDFAAPRLKARLALGDSDGDGATLSPATSGP</sequence>
<organism evidence="6 7">
    <name type="scientific">Chelatococcus reniformis</name>
    <dbReference type="NCBI Taxonomy" id="1494448"/>
    <lineage>
        <taxon>Bacteria</taxon>
        <taxon>Pseudomonadati</taxon>
        <taxon>Pseudomonadota</taxon>
        <taxon>Alphaproteobacteria</taxon>
        <taxon>Hyphomicrobiales</taxon>
        <taxon>Chelatococcaceae</taxon>
        <taxon>Chelatococcus</taxon>
    </lineage>
</organism>
<dbReference type="Proteomes" id="UP000637002">
    <property type="component" value="Unassembled WGS sequence"/>
</dbReference>
<dbReference type="AlphaFoldDB" id="A0A916TZM0"/>
<dbReference type="InterPro" id="IPR058163">
    <property type="entry name" value="LysR-type_TF_proteobact-type"/>
</dbReference>
<dbReference type="InterPro" id="IPR036390">
    <property type="entry name" value="WH_DNA-bd_sf"/>
</dbReference>
<dbReference type="SUPFAM" id="SSF46785">
    <property type="entry name" value="Winged helix' DNA-binding domain"/>
    <property type="match status" value="1"/>
</dbReference>
<reference evidence="6" key="1">
    <citation type="journal article" date="2014" name="Int. J. Syst. Evol. Microbiol.">
        <title>Complete genome sequence of Corynebacterium casei LMG S-19264T (=DSM 44701T), isolated from a smear-ripened cheese.</title>
        <authorList>
            <consortium name="US DOE Joint Genome Institute (JGI-PGF)"/>
            <person name="Walter F."/>
            <person name="Albersmeier A."/>
            <person name="Kalinowski J."/>
            <person name="Ruckert C."/>
        </authorList>
    </citation>
    <scope>NUCLEOTIDE SEQUENCE</scope>
    <source>
        <strain evidence="6">CGMCC 1.12919</strain>
    </source>
</reference>
<name>A0A916TZM0_9HYPH</name>
<evidence type="ECO:0000256" key="1">
    <source>
        <dbReference type="ARBA" id="ARBA00009437"/>
    </source>
</evidence>
<dbReference type="PANTHER" id="PTHR30537:SF5">
    <property type="entry name" value="HTH-TYPE TRANSCRIPTIONAL ACTIVATOR TTDR-RELATED"/>
    <property type="match status" value="1"/>
</dbReference>
<dbReference type="InterPro" id="IPR005119">
    <property type="entry name" value="LysR_subst-bd"/>
</dbReference>
<gene>
    <name evidence="6" type="ORF">GCM10010994_10900</name>
</gene>
<dbReference type="CDD" id="cd08471">
    <property type="entry name" value="PBP2_CrgA_like_2"/>
    <property type="match status" value="1"/>
</dbReference>
<keyword evidence="3" id="KW-0238">DNA-binding</keyword>
<dbReference type="GO" id="GO:0006351">
    <property type="term" value="P:DNA-templated transcription"/>
    <property type="evidence" value="ECO:0007669"/>
    <property type="project" value="TreeGrafter"/>
</dbReference>
<dbReference type="GO" id="GO:0003700">
    <property type="term" value="F:DNA-binding transcription factor activity"/>
    <property type="evidence" value="ECO:0007669"/>
    <property type="project" value="InterPro"/>
</dbReference>
<evidence type="ECO:0000313" key="6">
    <source>
        <dbReference type="EMBL" id="GGC53725.1"/>
    </source>
</evidence>
<evidence type="ECO:0000256" key="2">
    <source>
        <dbReference type="ARBA" id="ARBA00023015"/>
    </source>
</evidence>
<protein>
    <submittedName>
        <fullName evidence="6">LysR family transcriptional regulator</fullName>
    </submittedName>
</protein>
<evidence type="ECO:0000313" key="7">
    <source>
        <dbReference type="Proteomes" id="UP000637002"/>
    </source>
</evidence>
<dbReference type="EMBL" id="BMGG01000002">
    <property type="protein sequence ID" value="GGC53725.1"/>
    <property type="molecule type" value="Genomic_DNA"/>
</dbReference>
<dbReference type="InterPro" id="IPR036388">
    <property type="entry name" value="WH-like_DNA-bd_sf"/>
</dbReference>
<dbReference type="Pfam" id="PF00126">
    <property type="entry name" value="HTH_1"/>
    <property type="match status" value="1"/>
</dbReference>
<evidence type="ECO:0000256" key="4">
    <source>
        <dbReference type="ARBA" id="ARBA00023163"/>
    </source>
</evidence>
<dbReference type="Gene3D" id="3.40.190.290">
    <property type="match status" value="1"/>
</dbReference>
<dbReference type="RefSeq" id="WP_188608134.1">
    <property type="nucleotide sequence ID" value="NZ_BMGG01000002.1"/>
</dbReference>
<keyword evidence="4" id="KW-0804">Transcription</keyword>
<dbReference type="PANTHER" id="PTHR30537">
    <property type="entry name" value="HTH-TYPE TRANSCRIPTIONAL REGULATOR"/>
    <property type="match status" value="1"/>
</dbReference>
<keyword evidence="7" id="KW-1185">Reference proteome</keyword>
<feature type="domain" description="HTH lysR-type" evidence="5">
    <location>
        <begin position="1"/>
        <end position="59"/>
    </location>
</feature>
<dbReference type="PROSITE" id="PS50931">
    <property type="entry name" value="HTH_LYSR"/>
    <property type="match status" value="1"/>
</dbReference>
<comment type="caution">
    <text evidence="6">The sequence shown here is derived from an EMBL/GenBank/DDBJ whole genome shotgun (WGS) entry which is preliminary data.</text>
</comment>
<reference evidence="6" key="2">
    <citation type="submission" date="2020-09" db="EMBL/GenBank/DDBJ databases">
        <authorList>
            <person name="Sun Q."/>
            <person name="Zhou Y."/>
        </authorList>
    </citation>
    <scope>NUCLEOTIDE SEQUENCE</scope>
    <source>
        <strain evidence="6">CGMCC 1.12919</strain>
    </source>
</reference>
<comment type="similarity">
    <text evidence="1">Belongs to the LysR transcriptional regulatory family.</text>
</comment>
<dbReference type="InterPro" id="IPR000847">
    <property type="entry name" value="LysR_HTH_N"/>
</dbReference>
<proteinExistence type="inferred from homology"/>
<dbReference type="FunFam" id="1.10.10.10:FF:000001">
    <property type="entry name" value="LysR family transcriptional regulator"/>
    <property type="match status" value="1"/>
</dbReference>
<dbReference type="GO" id="GO:0043565">
    <property type="term" value="F:sequence-specific DNA binding"/>
    <property type="evidence" value="ECO:0007669"/>
    <property type="project" value="TreeGrafter"/>
</dbReference>
<evidence type="ECO:0000259" key="5">
    <source>
        <dbReference type="PROSITE" id="PS50931"/>
    </source>
</evidence>
<dbReference type="Pfam" id="PF03466">
    <property type="entry name" value="LysR_substrate"/>
    <property type="match status" value="1"/>
</dbReference>
<keyword evidence="2" id="KW-0805">Transcription regulation</keyword>